<dbReference type="Proteomes" id="UP001066276">
    <property type="component" value="Chromosome 9"/>
</dbReference>
<keyword evidence="7" id="KW-0963">Cytoplasm</keyword>
<evidence type="ECO:0000313" key="11">
    <source>
        <dbReference type="EMBL" id="KAJ1109176.1"/>
    </source>
</evidence>
<dbReference type="EMBL" id="JANPWB010000013">
    <property type="protein sequence ID" value="KAJ1109176.1"/>
    <property type="molecule type" value="Genomic_DNA"/>
</dbReference>
<dbReference type="Pfam" id="PF00326">
    <property type="entry name" value="Peptidase_S9"/>
    <property type="match status" value="1"/>
</dbReference>
<evidence type="ECO:0000256" key="6">
    <source>
        <dbReference type="ARBA" id="ARBA00018421"/>
    </source>
</evidence>
<feature type="domain" description="Peptidase S9 prolyl oligopeptidase catalytic" evidence="9">
    <location>
        <begin position="514"/>
        <end position="721"/>
    </location>
</feature>
<dbReference type="FunFam" id="3.40.50.1820:FF:000043">
    <property type="entry name" value="acylamino-acid-releasing enzyme"/>
    <property type="match status" value="1"/>
</dbReference>
<dbReference type="PANTHER" id="PTHR42776:SF4">
    <property type="entry name" value="ACYLAMINO-ACID-RELEASING ENZYME"/>
    <property type="match status" value="1"/>
</dbReference>
<evidence type="ECO:0000259" key="10">
    <source>
        <dbReference type="Pfam" id="PF19283"/>
    </source>
</evidence>
<dbReference type="GO" id="GO:0004252">
    <property type="term" value="F:serine-type endopeptidase activity"/>
    <property type="evidence" value="ECO:0007669"/>
    <property type="project" value="TreeGrafter"/>
</dbReference>
<dbReference type="AlphaFoldDB" id="A0AAV7MZK1"/>
<keyword evidence="12" id="KW-1185">Reference proteome</keyword>
<dbReference type="InterPro" id="IPR045550">
    <property type="entry name" value="AARE_N"/>
</dbReference>
<comment type="catalytic activity">
    <reaction evidence="1">
        <text>Cleavage of an N-acetyl or N-formyl amino acid from the N-terminus of a polypeptide.</text>
        <dbReference type="EC" id="3.4.19.1"/>
    </reaction>
</comment>
<dbReference type="GO" id="GO:0005737">
    <property type="term" value="C:cytoplasm"/>
    <property type="evidence" value="ECO:0007669"/>
    <property type="project" value="UniProtKB-SubCell"/>
</dbReference>
<evidence type="ECO:0000256" key="2">
    <source>
        <dbReference type="ARBA" id="ARBA00004496"/>
    </source>
</evidence>
<dbReference type="Gene3D" id="3.40.50.1820">
    <property type="entry name" value="alpha/beta hydrolase"/>
    <property type="match status" value="1"/>
</dbReference>
<dbReference type="Gene3D" id="2.120.10.30">
    <property type="entry name" value="TolB, C-terminal domain"/>
    <property type="match status" value="1"/>
</dbReference>
<comment type="similarity">
    <text evidence="3">Belongs to the peptidase S9C family.</text>
</comment>
<evidence type="ECO:0000256" key="5">
    <source>
        <dbReference type="ARBA" id="ARBA00012917"/>
    </source>
</evidence>
<comment type="subunit">
    <text evidence="4">Homotetramer.</text>
</comment>
<reference evidence="11" key="1">
    <citation type="journal article" date="2022" name="bioRxiv">
        <title>Sequencing and chromosome-scale assembly of the giantPleurodeles waltlgenome.</title>
        <authorList>
            <person name="Brown T."/>
            <person name="Elewa A."/>
            <person name="Iarovenko S."/>
            <person name="Subramanian E."/>
            <person name="Araus A.J."/>
            <person name="Petzold A."/>
            <person name="Susuki M."/>
            <person name="Suzuki K.-i.T."/>
            <person name="Hayashi T."/>
            <person name="Toyoda A."/>
            <person name="Oliveira C."/>
            <person name="Osipova E."/>
            <person name="Leigh N.D."/>
            <person name="Simon A."/>
            <person name="Yun M.H."/>
        </authorList>
    </citation>
    <scope>NUCLEOTIDE SEQUENCE</scope>
    <source>
        <strain evidence="11">20211129_DDA</strain>
        <tissue evidence="11">Liver</tissue>
    </source>
</reference>
<dbReference type="InterPro" id="IPR001375">
    <property type="entry name" value="Peptidase_S9_cat"/>
</dbReference>
<dbReference type="SUPFAM" id="SSF53474">
    <property type="entry name" value="alpha/beta-Hydrolases"/>
    <property type="match status" value="1"/>
</dbReference>
<protein>
    <recommendedName>
        <fullName evidence="6">Acylamino-acid-releasing enzyme</fullName>
        <ecNumber evidence="5">3.4.19.1</ecNumber>
    </recommendedName>
</protein>
<evidence type="ECO:0000256" key="7">
    <source>
        <dbReference type="ARBA" id="ARBA00022490"/>
    </source>
</evidence>
<comment type="caution">
    <text evidence="11">The sequence shown here is derived from an EMBL/GenBank/DDBJ whole genome shotgun (WGS) entry which is preliminary data.</text>
</comment>
<feature type="domain" description="Acylamino-acid-releasing enzyme N-terminal" evidence="10">
    <location>
        <begin position="14"/>
        <end position="445"/>
    </location>
</feature>
<organism evidence="11 12">
    <name type="scientific">Pleurodeles waltl</name>
    <name type="common">Iberian ribbed newt</name>
    <dbReference type="NCBI Taxonomy" id="8319"/>
    <lineage>
        <taxon>Eukaryota</taxon>
        <taxon>Metazoa</taxon>
        <taxon>Chordata</taxon>
        <taxon>Craniata</taxon>
        <taxon>Vertebrata</taxon>
        <taxon>Euteleostomi</taxon>
        <taxon>Amphibia</taxon>
        <taxon>Batrachia</taxon>
        <taxon>Caudata</taxon>
        <taxon>Salamandroidea</taxon>
        <taxon>Salamandridae</taxon>
        <taxon>Pleurodelinae</taxon>
        <taxon>Pleurodeles</taxon>
    </lineage>
</organism>
<name>A0AAV7MZK1_PLEWA</name>
<gene>
    <name evidence="11" type="ORF">NDU88_006540</name>
</gene>
<dbReference type="Pfam" id="PF19283">
    <property type="entry name" value="APEH_N"/>
    <property type="match status" value="1"/>
</dbReference>
<evidence type="ECO:0000313" key="12">
    <source>
        <dbReference type="Proteomes" id="UP001066276"/>
    </source>
</evidence>
<dbReference type="GO" id="GO:0008242">
    <property type="term" value="F:omega peptidase activity"/>
    <property type="evidence" value="ECO:0007669"/>
    <property type="project" value="UniProtKB-EC"/>
</dbReference>
<evidence type="ECO:0000259" key="9">
    <source>
        <dbReference type="Pfam" id="PF00326"/>
    </source>
</evidence>
<accession>A0AAV7MZK1</accession>
<dbReference type="InterPro" id="IPR029058">
    <property type="entry name" value="AB_hydrolase_fold"/>
</dbReference>
<dbReference type="SUPFAM" id="SSF82171">
    <property type="entry name" value="DPP6 N-terminal domain-like"/>
    <property type="match status" value="1"/>
</dbReference>
<dbReference type="InterPro" id="IPR011042">
    <property type="entry name" value="6-blade_b-propeller_TolB-like"/>
</dbReference>
<dbReference type="EC" id="3.4.19.1" evidence="5"/>
<comment type="subcellular location">
    <subcellularLocation>
        <location evidence="2">Cytoplasm</location>
    </subcellularLocation>
</comment>
<sequence length="741" mass="83415">MLPISPEDIASAYKDLSQYPSVSKAYIGPDVSAAPGDKYYNISTEWWQRDLEQKQRVKYSRQYTVFCDGRTIINTVPVGNCVENYGELLSRESPSGKTKAVVRGVYLRGEQKEFLEIWKGNRKVKNVDLTALNKHGPVYTDDTFGCLEWSHSGNHILYVAEKRIPKSESFFKTASSELSHSTEEESTTLDHVRKEDQFVFREGWGEGFFNKSVPVLCILDIESSNISVLEGVPDHISPGQALWDPDDNGVLFVGWPHEPFRLGQKFCNNRRSALYHLKMSFGSCAELVSLDTEAVYSPRMSSDGRRIVYLEGKAFGPHWQCVKLCLYDWHLKTNSTVLDVVRPSTAGFVGIYTASLSLNCWSMDNRRVVFSTPHRSRQVILVVDTDLGTVRSITPESSNHSWTLHTIQEDILVVSCSSPNCPPSLKIAFLPPIGSEAEIVWFNMEEAEPMHDIHWKTLTFKPPPAMDSPNYPGLDYEGLLLLPLKPDGKELFPLIIYPHGGPHSVFRGTWELAPAVFCRLGFAVLMVNYRGSTGFGQDSIDSLMGRVGEQDVKDVQFSVDQVLKAEPVDPNRLALFGGSHGGYLCCLLIGLYPHIYKACAVRNPVLNFASLTGSTDIPDWRYIEFGFDYTFEKTPSKETLTAMISSSPVVYASQVKTPLLLLLGEKDRRISPHHGMEYFRALRAKGVPTRVLWYPDNHSLSTVEAEADGIVNSTTWIVRYLPSFEKNQEHKPPERTYPVRT</sequence>
<proteinExistence type="inferred from homology"/>
<evidence type="ECO:0000256" key="8">
    <source>
        <dbReference type="ARBA" id="ARBA00022801"/>
    </source>
</evidence>
<dbReference type="PANTHER" id="PTHR42776">
    <property type="entry name" value="SERINE PEPTIDASE S9 FAMILY MEMBER"/>
    <property type="match status" value="1"/>
</dbReference>
<evidence type="ECO:0000256" key="4">
    <source>
        <dbReference type="ARBA" id="ARBA00011881"/>
    </source>
</evidence>
<evidence type="ECO:0000256" key="1">
    <source>
        <dbReference type="ARBA" id="ARBA00000721"/>
    </source>
</evidence>
<evidence type="ECO:0000256" key="3">
    <source>
        <dbReference type="ARBA" id="ARBA00010040"/>
    </source>
</evidence>
<dbReference type="GO" id="GO:0006508">
    <property type="term" value="P:proteolysis"/>
    <property type="evidence" value="ECO:0007669"/>
    <property type="project" value="InterPro"/>
</dbReference>
<keyword evidence="8" id="KW-0378">Hydrolase</keyword>